<comment type="caution">
    <text evidence="2">The sequence shown here is derived from an EMBL/GenBank/DDBJ whole genome shotgun (WGS) entry which is preliminary data.</text>
</comment>
<dbReference type="GeneID" id="300126304"/>
<dbReference type="InterPro" id="IPR002372">
    <property type="entry name" value="PQQ_rpt_dom"/>
</dbReference>
<proteinExistence type="predicted"/>
<dbReference type="AlphaFoldDB" id="A0A561VUQ5"/>
<feature type="domain" description="Pyrrolo-quinoline quinone repeat" evidence="1">
    <location>
        <begin position="104"/>
        <end position="201"/>
    </location>
</feature>
<dbReference type="EMBL" id="VIWZ01000001">
    <property type="protein sequence ID" value="TWG15347.1"/>
    <property type="molecule type" value="Genomic_DNA"/>
</dbReference>
<organism evidence="2 3">
    <name type="scientific">Micromonospora taraxaci</name>
    <dbReference type="NCBI Taxonomy" id="1316803"/>
    <lineage>
        <taxon>Bacteria</taxon>
        <taxon>Bacillati</taxon>
        <taxon>Actinomycetota</taxon>
        <taxon>Actinomycetes</taxon>
        <taxon>Micromonosporales</taxon>
        <taxon>Micromonosporaceae</taxon>
        <taxon>Micromonospora</taxon>
    </lineage>
</organism>
<protein>
    <submittedName>
        <fullName evidence="2">Putative pyrroloquinoline-quinone binding quinoprotein</fullName>
    </submittedName>
</protein>
<dbReference type="SUPFAM" id="SSF50998">
    <property type="entry name" value="Quinoprotein alcohol dehydrogenase-like"/>
    <property type="match status" value="1"/>
</dbReference>
<evidence type="ECO:0000259" key="1">
    <source>
        <dbReference type="Pfam" id="PF13360"/>
    </source>
</evidence>
<dbReference type="RefSeq" id="WP_145778637.1">
    <property type="nucleotide sequence ID" value="NZ_JBEZJF010000003.1"/>
</dbReference>
<reference evidence="2 3" key="1">
    <citation type="submission" date="2019-06" db="EMBL/GenBank/DDBJ databases">
        <title>Sequencing the genomes of 1000 actinobacteria strains.</title>
        <authorList>
            <person name="Klenk H.-P."/>
        </authorList>
    </citation>
    <scope>NUCLEOTIDE SEQUENCE [LARGE SCALE GENOMIC DNA]</scope>
    <source>
        <strain evidence="2 3">DSM 45885</strain>
    </source>
</reference>
<dbReference type="SMART" id="SM00564">
    <property type="entry name" value="PQQ"/>
    <property type="match status" value="3"/>
</dbReference>
<dbReference type="InterPro" id="IPR018391">
    <property type="entry name" value="PQQ_b-propeller_rpt"/>
</dbReference>
<keyword evidence="3" id="KW-1185">Reference proteome</keyword>
<gene>
    <name evidence="2" type="ORF">FHU34_11662</name>
</gene>
<name>A0A561VUQ5_9ACTN</name>
<accession>A0A561VUQ5</accession>
<dbReference type="Gene3D" id="2.130.10.10">
    <property type="entry name" value="YVTN repeat-like/Quinoprotein amine dehydrogenase"/>
    <property type="match status" value="1"/>
</dbReference>
<dbReference type="Proteomes" id="UP000317685">
    <property type="component" value="Unassembled WGS sequence"/>
</dbReference>
<evidence type="ECO:0000313" key="2">
    <source>
        <dbReference type="EMBL" id="TWG15347.1"/>
    </source>
</evidence>
<sequence>MGFPRGRRRLVTVVAALLATAAVAVVVHRVLAPAEVSTVARGDYPAPARPPAGVIGRLPVAPLIVDARLRVYAAHRQVYADRPVDGRYRTSPYWSYRRWPAELTGIVASGSTVVSRWSDGQLVALDARTGGVLWRADGPKPAPTSAVVRRTGAATVWEPRGLRLADLPDGRTVLVVSGDAQARGVEVRDGRELWRVDLPGSCRSDVGTTAAGQLIGLDRCAGPATIEFRDALTGVVRERWRPPGGSSDELVVTPLGCRTGQSDCLALRTAGPGDAGGRGWLLGAGAPVAAPALDPAGVVLVGEQAVVVLDGVAVGRSARTGAELWRSADLGAARVLAAQPGRVHLLTEVNDLVTLDPVTGAQLSRFPLNVGSDGTGWAPGAVAVADGYVAVERLRKPVDPDGDDQRYYYTGEALILAAT</sequence>
<evidence type="ECO:0000313" key="3">
    <source>
        <dbReference type="Proteomes" id="UP000317685"/>
    </source>
</evidence>
<dbReference type="OrthoDB" id="3336893at2"/>
<dbReference type="InterPro" id="IPR011047">
    <property type="entry name" value="Quinoprotein_ADH-like_sf"/>
</dbReference>
<dbReference type="Pfam" id="PF13360">
    <property type="entry name" value="PQQ_2"/>
    <property type="match status" value="1"/>
</dbReference>
<dbReference type="InterPro" id="IPR015943">
    <property type="entry name" value="WD40/YVTN_repeat-like_dom_sf"/>
</dbReference>